<dbReference type="PANTHER" id="PTHR36440:SF1">
    <property type="entry name" value="PUTATIVE (AFU_ORTHOLOGUE AFUA_8G07350)-RELATED"/>
    <property type="match status" value="1"/>
</dbReference>
<evidence type="ECO:0000313" key="3">
    <source>
        <dbReference type="EMBL" id="NYG00731.1"/>
    </source>
</evidence>
<dbReference type="Gene3D" id="2.60.120.10">
    <property type="entry name" value="Jelly Rolls"/>
    <property type="match status" value="1"/>
</dbReference>
<dbReference type="SUPFAM" id="SSF51182">
    <property type="entry name" value="RmlC-like cupins"/>
    <property type="match status" value="1"/>
</dbReference>
<evidence type="ECO:0000313" key="4">
    <source>
        <dbReference type="Proteomes" id="UP000549695"/>
    </source>
</evidence>
<accession>A0A852VZN9</accession>
<organism evidence="3 4">
    <name type="scientific">Pseudonocardia alni</name>
    <name type="common">Amycolata alni</name>
    <dbReference type="NCBI Taxonomy" id="33907"/>
    <lineage>
        <taxon>Bacteria</taxon>
        <taxon>Bacillati</taxon>
        <taxon>Actinomycetota</taxon>
        <taxon>Actinomycetes</taxon>
        <taxon>Pseudonocardiales</taxon>
        <taxon>Pseudonocardiaceae</taxon>
        <taxon>Pseudonocardia</taxon>
    </lineage>
</organism>
<keyword evidence="4" id="KW-1185">Reference proteome</keyword>
<dbReference type="GeneID" id="98055450"/>
<evidence type="ECO:0000259" key="2">
    <source>
        <dbReference type="Pfam" id="PF07883"/>
    </source>
</evidence>
<dbReference type="AlphaFoldDB" id="A0A852VZN9"/>
<proteinExistence type="predicted"/>
<feature type="region of interest" description="Disordered" evidence="1">
    <location>
        <begin position="1"/>
        <end position="24"/>
    </location>
</feature>
<dbReference type="Proteomes" id="UP000549695">
    <property type="component" value="Unassembled WGS sequence"/>
</dbReference>
<reference evidence="3 4" key="1">
    <citation type="submission" date="2020-07" db="EMBL/GenBank/DDBJ databases">
        <title>Sequencing the genomes of 1000 actinobacteria strains.</title>
        <authorList>
            <person name="Klenk H.-P."/>
        </authorList>
    </citation>
    <scope>NUCLEOTIDE SEQUENCE [LARGE SCALE GENOMIC DNA]</scope>
    <source>
        <strain evidence="3 4">DSM 44749</strain>
    </source>
</reference>
<protein>
    <submittedName>
        <fullName evidence="3">Mannose-6-phosphate isomerase-like protein (Cupin superfamily)</fullName>
    </submittedName>
</protein>
<dbReference type="InterPro" id="IPR014710">
    <property type="entry name" value="RmlC-like_jellyroll"/>
</dbReference>
<dbReference type="PANTHER" id="PTHR36440">
    <property type="entry name" value="PUTATIVE (AFU_ORTHOLOGUE AFUA_8G07350)-RELATED"/>
    <property type="match status" value="1"/>
</dbReference>
<feature type="domain" description="Cupin type-2" evidence="2">
    <location>
        <begin position="54"/>
        <end position="114"/>
    </location>
</feature>
<dbReference type="InterPro" id="IPR013096">
    <property type="entry name" value="Cupin_2"/>
</dbReference>
<dbReference type="RefSeq" id="WP_179760372.1">
    <property type="nucleotide sequence ID" value="NZ_BAAAJZ010000008.1"/>
</dbReference>
<dbReference type="Pfam" id="PF07883">
    <property type="entry name" value="Cupin_2"/>
    <property type="match status" value="1"/>
</dbReference>
<name>A0A852VZN9_PSEA5</name>
<comment type="caution">
    <text evidence="3">The sequence shown here is derived from an EMBL/GenBank/DDBJ whole genome shotgun (WGS) entry which is preliminary data.</text>
</comment>
<feature type="compositionally biased region" description="Polar residues" evidence="1">
    <location>
        <begin position="13"/>
        <end position="24"/>
    </location>
</feature>
<sequence length="166" mass="17752">MSFPEPGAVWRPATTTERAVTSPTGSWTRFAAPGAEVGGGFGLFESWIPADSPGALPHLHTGFTESFYVLDGALRVMTGGTWTEAGPGDLVHVPHRGVHAFRTGPDSDARFLILFVPGAPRERYFRGLAEFAARATPPSAEEVDAFALTCDQVNLRDHPGFTTPLS</sequence>
<dbReference type="InterPro" id="IPR011051">
    <property type="entry name" value="RmlC_Cupin_sf"/>
</dbReference>
<dbReference type="EMBL" id="JACCCZ010000001">
    <property type="protein sequence ID" value="NYG00731.1"/>
    <property type="molecule type" value="Genomic_DNA"/>
</dbReference>
<evidence type="ECO:0000256" key="1">
    <source>
        <dbReference type="SAM" id="MobiDB-lite"/>
    </source>
</evidence>
<gene>
    <name evidence="3" type="ORF">HDA37_001016</name>
</gene>
<dbReference type="InterPro" id="IPR053146">
    <property type="entry name" value="QDO-like"/>
</dbReference>